<dbReference type="NCBIfam" id="TIGR01537">
    <property type="entry name" value="portal_HK97"/>
    <property type="match status" value="1"/>
</dbReference>
<accession>A0A069CWW3</accession>
<dbReference type="eggNOG" id="COG4695">
    <property type="taxonomic scope" value="Bacteria"/>
</dbReference>
<evidence type="ECO:0000313" key="2">
    <source>
        <dbReference type="Proteomes" id="UP000030643"/>
    </source>
</evidence>
<dbReference type="STRING" id="1329250.WOSG25_210210"/>
<dbReference type="InterPro" id="IPR006427">
    <property type="entry name" value="Portal_HK97"/>
</dbReference>
<keyword evidence="2" id="KW-1185">Reference proteome</keyword>
<dbReference type="EMBL" id="DF820504">
    <property type="protein sequence ID" value="GAK31964.1"/>
    <property type="molecule type" value="Genomic_DNA"/>
</dbReference>
<dbReference type="Proteomes" id="UP000030643">
    <property type="component" value="Unassembled WGS sequence"/>
</dbReference>
<sequence length="384" mass="42428">MPIFNVLGNLEKGLTGNVGVSINDDDSVINFLNPSQATYMSARDALKNSDIYSVIFKLSGDLALSKLVTENLKVKSLLDNPTPTANNFSFWQSMYAQMLLGGESFAYRWRNRNGQDIRLEYLRPSQVQTFLLSDGSGLTYNISFDSPNIGIKEAVPSSDIIHLRMLSTNGGKTALSPLYSLANELSIKKSSDDLTKSALDQSVLAPGILRLQDGGLSNWKDKRGRSKSFMRQLSTKGPIVLDQLEEYSPLEIKSDISKLLSQADWTGDQIAKVYGLKGSDLAGKSDQQSSVTMLMEQYMRGLNRFSTPIESELSFKFKTQIEMDLSQVSDLLHTSLLTTTTEMVKSNVLTSGEAKLLLKQKGYLPNDFPDIAETNVETKKGGEK</sequence>
<organism evidence="1 2">
    <name type="scientific">Weissella oryzae (strain DSM 25784 / JCM 18191 / LMG 30913 / SG25)</name>
    <dbReference type="NCBI Taxonomy" id="1329250"/>
    <lineage>
        <taxon>Bacteria</taxon>
        <taxon>Bacillati</taxon>
        <taxon>Bacillota</taxon>
        <taxon>Bacilli</taxon>
        <taxon>Lactobacillales</taxon>
        <taxon>Lactobacillaceae</taxon>
        <taxon>Weissella</taxon>
    </lineage>
</organism>
<evidence type="ECO:0000313" key="1">
    <source>
        <dbReference type="EMBL" id="GAK31964.1"/>
    </source>
</evidence>
<dbReference type="RefSeq" id="WP_242868539.1">
    <property type="nucleotide sequence ID" value="NZ_DF820504.1"/>
</dbReference>
<name>A0A069CWW3_WEIOS</name>
<reference evidence="2" key="1">
    <citation type="journal article" date="2014" name="Genome Announc.">
        <title>Draft genome sequence of Weissella oryzae SG25T, isolated from fermented rice grains.</title>
        <authorList>
            <person name="Tanizawa Y."/>
            <person name="Fujisawa T."/>
            <person name="Mochizuki T."/>
            <person name="Kaminuma E."/>
            <person name="Suzuki Y."/>
            <person name="Nakamura Y."/>
            <person name="Tohno M."/>
        </authorList>
    </citation>
    <scope>NUCLEOTIDE SEQUENCE [LARGE SCALE GENOMIC DNA]</scope>
    <source>
        <strain evidence="2">DSM 25784 / JCM 18191 / LMG 30913 / SG25</strain>
    </source>
</reference>
<proteinExistence type="predicted"/>
<dbReference type="InterPro" id="IPR006944">
    <property type="entry name" value="Phage/GTA_portal"/>
</dbReference>
<protein>
    <submittedName>
        <fullName evidence="1">Phage portal protein</fullName>
    </submittedName>
</protein>
<dbReference type="AlphaFoldDB" id="A0A069CWW3"/>
<dbReference type="Pfam" id="PF04860">
    <property type="entry name" value="Phage_portal"/>
    <property type="match status" value="1"/>
</dbReference>
<gene>
    <name evidence="1" type="ORF">WOSG25_210210</name>
</gene>